<dbReference type="AlphaFoldDB" id="A9VAQ7"/>
<feature type="region of interest" description="Disordered" evidence="4">
    <location>
        <begin position="34"/>
        <end position="91"/>
    </location>
</feature>
<proteinExistence type="predicted"/>
<dbReference type="GO" id="GO:0005634">
    <property type="term" value="C:nucleus"/>
    <property type="evidence" value="ECO:0000318"/>
    <property type="project" value="GO_Central"/>
</dbReference>
<dbReference type="InterPro" id="IPR012677">
    <property type="entry name" value="Nucleotide-bd_a/b_plait_sf"/>
</dbReference>
<evidence type="ECO:0000256" key="2">
    <source>
        <dbReference type="PROSITE-ProRule" id="PRU00176"/>
    </source>
</evidence>
<evidence type="ECO:0000313" key="7">
    <source>
        <dbReference type="Proteomes" id="UP000001357"/>
    </source>
</evidence>
<feature type="region of interest" description="Disordered" evidence="4">
    <location>
        <begin position="712"/>
        <end position="736"/>
    </location>
</feature>
<evidence type="ECO:0000259" key="5">
    <source>
        <dbReference type="PROSITE" id="PS50102"/>
    </source>
</evidence>
<keyword evidence="1 2" id="KW-0694">RNA-binding</keyword>
<dbReference type="CDD" id="cd00590">
    <property type="entry name" value="RRM_SF"/>
    <property type="match status" value="1"/>
</dbReference>
<dbReference type="GO" id="GO:0008143">
    <property type="term" value="F:poly(A) binding"/>
    <property type="evidence" value="ECO:0000318"/>
    <property type="project" value="GO_Central"/>
</dbReference>
<evidence type="ECO:0000313" key="6">
    <source>
        <dbReference type="EMBL" id="EDQ85364.1"/>
    </source>
</evidence>
<dbReference type="InterPro" id="IPR035979">
    <property type="entry name" value="RBD_domain_sf"/>
</dbReference>
<protein>
    <recommendedName>
        <fullName evidence="5">RRM domain-containing protein</fullName>
    </recommendedName>
</protein>
<dbReference type="SMART" id="SM00360">
    <property type="entry name" value="RRM"/>
    <property type="match status" value="1"/>
</dbReference>
<dbReference type="KEGG" id="mbr:MONBRDRAFT_34286"/>
<feature type="region of interest" description="Disordered" evidence="4">
    <location>
        <begin position="377"/>
        <end position="404"/>
    </location>
</feature>
<evidence type="ECO:0000256" key="3">
    <source>
        <dbReference type="SAM" id="Coils"/>
    </source>
</evidence>
<dbReference type="InParanoid" id="A9VAQ7"/>
<feature type="compositionally biased region" description="Basic and acidic residues" evidence="4">
    <location>
        <begin position="717"/>
        <end position="731"/>
    </location>
</feature>
<dbReference type="InterPro" id="IPR000504">
    <property type="entry name" value="RRM_dom"/>
</dbReference>
<sequence length="1170" mass="132567">MAAFPRAPRFRDENVFTGGQMAMHKVDAGALRPNSQRREAVPSHFSANTHLGAPRAVSPALSSSSGGGPTHREPFPRSTSLRQGKGSFTEGRMESDYIHQLKSQIEYLTLEVQFLRHQLRDQQGLQTKLGEQDEARLAAEEELSVCREALEAERNSLREVETQLEHKDELLRQVQAALDAARVEHHQQKQALIERHAQAGKEVEVLREDLAARDSQLERLRGEYGAAVRSINEARGQGRAAESEASHWRDECQQLQESLAARAEDQIELQATIADLRHRLSTYEQAQRPRSGDGESANGEEEEDERYELHLRLKQSTLHVEQLQATRQQQDSALQQVINENAKLTSRCSSTVKQLQQSQREAAELKTRMLDLERRLARAESDREHERAASNRRSGTGDRDELSRIKGEVYGLQRQVAALETRAEAAEQDAHGAREDLTQLKARLDQERSDNTSLRQERAVLLEHVQELEAVQQVNVTESHDLAEEKRQLLLRIRELERSLNFYQRINAIRWQDLEQMASAVRDLTHDMQGRDQSYAASDDGDAAPRTARREREREREKEKERERERERRDETMIMMEEVIPHQSQSAHQSRHLIQAYSSFKQFLPSHTHPPLLRSHLPSFGVCNVVHPVHHQRSTSMEYKVFVGNIPFAADEDELRSVFPSQDIVHAEIIREDNGKSRGAGYLVFGNEEDYQAALAQGVADLHGRQLRITMANSRRGRTDNGRGPGGRRDGPGQGYRPMSVADADQSVPQWWEQFGTHPTFAPNVNANGVPIVRPIIKLHVPHGATNVKLYKCSERMLQDLEQCLPPETQADLRRGYGACVAGLHQDVLNMPINFSPTSDRSLEDDMAEPLSAAQDEGAPSALDISFGLPVVIVNRAFQNQVISLRDFEKMIEQFFVRVLFVERIDMTAERKDVARALTSSQGWDMLRNQVDVEAHFMDKKIALFNVDSNGELQSDTSAAENAASMAPNMFLVDNELEARLSFCELDTETGRLNVPDTNNSDLRVTQHRSLSSQRNIKHEILKHRNSWLADVMTVGEYDHVSRYGSSARQHLELHVSRHHLFQHQKDQDQPNLVEYVTYKSLMFCPSRSLSAMITLAEVPPAEDGGFPHALCSAFSHRDVSPPPLSLSLSFWPHRAEESVDTAINVAMEGVRLARAVLVELPTFQEDRFE</sequence>
<keyword evidence="7" id="KW-1185">Reference proteome</keyword>
<dbReference type="PROSITE" id="PS50102">
    <property type="entry name" value="RRM"/>
    <property type="match status" value="1"/>
</dbReference>
<feature type="domain" description="RRM" evidence="5">
    <location>
        <begin position="639"/>
        <end position="714"/>
    </location>
</feature>
<dbReference type="RefSeq" id="XP_001749775.1">
    <property type="nucleotide sequence ID" value="XM_001749723.1"/>
</dbReference>
<dbReference type="GeneID" id="5895052"/>
<dbReference type="PANTHER" id="PTHR23236">
    <property type="entry name" value="EUKARYOTIC TRANSLATION INITIATION FACTOR 4B/4H"/>
    <property type="match status" value="1"/>
</dbReference>
<dbReference type="Pfam" id="PF00076">
    <property type="entry name" value="RRM_1"/>
    <property type="match status" value="1"/>
</dbReference>
<dbReference type="STRING" id="81824.A9VAQ7"/>
<dbReference type="EMBL" id="CH991574">
    <property type="protein sequence ID" value="EDQ85364.1"/>
    <property type="molecule type" value="Genomic_DNA"/>
</dbReference>
<reference evidence="6 7" key="1">
    <citation type="journal article" date="2008" name="Nature">
        <title>The genome of the choanoflagellate Monosiga brevicollis and the origin of metazoans.</title>
        <authorList>
            <consortium name="JGI Sequencing"/>
            <person name="King N."/>
            <person name="Westbrook M.J."/>
            <person name="Young S.L."/>
            <person name="Kuo A."/>
            <person name="Abedin M."/>
            <person name="Chapman J."/>
            <person name="Fairclough S."/>
            <person name="Hellsten U."/>
            <person name="Isogai Y."/>
            <person name="Letunic I."/>
            <person name="Marr M."/>
            <person name="Pincus D."/>
            <person name="Putnam N."/>
            <person name="Rokas A."/>
            <person name="Wright K.J."/>
            <person name="Zuzow R."/>
            <person name="Dirks W."/>
            <person name="Good M."/>
            <person name="Goodstein D."/>
            <person name="Lemons D."/>
            <person name="Li W."/>
            <person name="Lyons J.B."/>
            <person name="Morris A."/>
            <person name="Nichols S."/>
            <person name="Richter D.J."/>
            <person name="Salamov A."/>
            <person name="Bork P."/>
            <person name="Lim W.A."/>
            <person name="Manning G."/>
            <person name="Miller W.T."/>
            <person name="McGinnis W."/>
            <person name="Shapiro H."/>
            <person name="Tjian R."/>
            <person name="Grigoriev I.V."/>
            <person name="Rokhsar D."/>
        </authorList>
    </citation>
    <scope>NUCLEOTIDE SEQUENCE [LARGE SCALE GENOMIC DNA]</scope>
    <source>
        <strain evidence="7">MX1 / ATCC 50154</strain>
    </source>
</reference>
<dbReference type="Gene3D" id="3.30.70.330">
    <property type="match status" value="1"/>
</dbReference>
<dbReference type="SUPFAM" id="SSF54928">
    <property type="entry name" value="RNA-binding domain, RBD"/>
    <property type="match status" value="1"/>
</dbReference>
<keyword evidence="3" id="KW-0175">Coiled coil</keyword>
<feature type="coiled-coil region" evidence="3">
    <location>
        <begin position="147"/>
        <end position="223"/>
    </location>
</feature>
<name>A9VAQ7_MONBE</name>
<organism evidence="6 7">
    <name type="scientific">Monosiga brevicollis</name>
    <name type="common">Choanoflagellate</name>
    <dbReference type="NCBI Taxonomy" id="81824"/>
    <lineage>
        <taxon>Eukaryota</taxon>
        <taxon>Choanoflagellata</taxon>
        <taxon>Craspedida</taxon>
        <taxon>Salpingoecidae</taxon>
        <taxon>Monosiga</taxon>
    </lineage>
</organism>
<feature type="compositionally biased region" description="Basic and acidic residues" evidence="4">
    <location>
        <begin position="548"/>
        <end position="571"/>
    </location>
</feature>
<evidence type="ECO:0000256" key="4">
    <source>
        <dbReference type="SAM" id="MobiDB-lite"/>
    </source>
</evidence>
<dbReference type="PANTHER" id="PTHR23236:SF12">
    <property type="entry name" value="EUKARYOTIC INITIATION FACTOR 4B-RELATED"/>
    <property type="match status" value="1"/>
</dbReference>
<gene>
    <name evidence="6" type="ORF">MONBRDRAFT_34286</name>
</gene>
<accession>A9VAQ7</accession>
<feature type="region of interest" description="Disordered" evidence="4">
    <location>
        <begin position="531"/>
        <end position="571"/>
    </location>
</feature>
<dbReference type="Proteomes" id="UP000001357">
    <property type="component" value="Unassembled WGS sequence"/>
</dbReference>
<evidence type="ECO:0000256" key="1">
    <source>
        <dbReference type="ARBA" id="ARBA00022884"/>
    </source>
</evidence>
<feature type="region of interest" description="Disordered" evidence="4">
    <location>
        <begin position="282"/>
        <end position="306"/>
    </location>
</feature>